<reference evidence="3 4" key="1">
    <citation type="submission" date="2019-07" db="EMBL/GenBank/DDBJ databases">
        <title>Genomes of Cafeteria roenbergensis.</title>
        <authorList>
            <person name="Fischer M.G."/>
            <person name="Hackl T."/>
            <person name="Roman M."/>
        </authorList>
    </citation>
    <scope>NUCLEOTIDE SEQUENCE [LARGE SCALE GENOMIC DNA]</scope>
    <source>
        <strain evidence="3 4">Cflag</strain>
    </source>
</reference>
<feature type="compositionally biased region" description="Polar residues" evidence="2">
    <location>
        <begin position="673"/>
        <end position="682"/>
    </location>
</feature>
<feature type="coiled-coil region" evidence="1">
    <location>
        <begin position="894"/>
        <end position="981"/>
    </location>
</feature>
<dbReference type="AlphaFoldDB" id="A0A5A8DMW0"/>
<keyword evidence="1" id="KW-0175">Coiled coil</keyword>
<accession>A0A5A8DMW0</accession>
<feature type="region of interest" description="Disordered" evidence="2">
    <location>
        <begin position="433"/>
        <end position="625"/>
    </location>
</feature>
<feature type="region of interest" description="Disordered" evidence="2">
    <location>
        <begin position="644"/>
        <end position="726"/>
    </location>
</feature>
<dbReference type="Proteomes" id="UP000325113">
    <property type="component" value="Unassembled WGS sequence"/>
</dbReference>
<evidence type="ECO:0000313" key="4">
    <source>
        <dbReference type="Proteomes" id="UP000325113"/>
    </source>
</evidence>
<feature type="compositionally biased region" description="Low complexity" evidence="2">
    <location>
        <begin position="412"/>
        <end position="421"/>
    </location>
</feature>
<comment type="caution">
    <text evidence="3">The sequence shown here is derived from an EMBL/GenBank/DDBJ whole genome shotgun (WGS) entry which is preliminary data.</text>
</comment>
<feature type="compositionally biased region" description="Basic and acidic residues" evidence="2">
    <location>
        <begin position="772"/>
        <end position="804"/>
    </location>
</feature>
<protein>
    <submittedName>
        <fullName evidence="3">Uncharacterized protein</fullName>
    </submittedName>
</protein>
<name>A0A5A8DMW0_CAFRO</name>
<dbReference type="EMBL" id="VLTM01000013">
    <property type="protein sequence ID" value="KAA0165320.1"/>
    <property type="molecule type" value="Genomic_DNA"/>
</dbReference>
<gene>
    <name evidence="3" type="ORF">FNF31_01973</name>
</gene>
<feature type="compositionally biased region" description="Pro residues" evidence="2">
    <location>
        <begin position="614"/>
        <end position="623"/>
    </location>
</feature>
<proteinExistence type="predicted"/>
<organism evidence="3 4">
    <name type="scientific">Cafeteria roenbergensis</name>
    <name type="common">Marine flagellate</name>
    <dbReference type="NCBI Taxonomy" id="33653"/>
    <lineage>
        <taxon>Eukaryota</taxon>
        <taxon>Sar</taxon>
        <taxon>Stramenopiles</taxon>
        <taxon>Bigyra</taxon>
        <taxon>Opalozoa</taxon>
        <taxon>Bicosoecida</taxon>
        <taxon>Cafeteriaceae</taxon>
        <taxon>Cafeteria</taxon>
    </lineage>
</organism>
<dbReference type="SUPFAM" id="SSF101898">
    <property type="entry name" value="NHL repeat"/>
    <property type="match status" value="1"/>
</dbReference>
<evidence type="ECO:0000313" key="3">
    <source>
        <dbReference type="EMBL" id="KAA0165320.1"/>
    </source>
</evidence>
<feature type="region of interest" description="Disordered" evidence="2">
    <location>
        <begin position="389"/>
        <end position="421"/>
    </location>
</feature>
<feature type="compositionally biased region" description="Basic and acidic residues" evidence="2">
    <location>
        <begin position="434"/>
        <end position="444"/>
    </location>
</feature>
<feature type="region of interest" description="Disordered" evidence="2">
    <location>
        <begin position="771"/>
        <end position="818"/>
    </location>
</feature>
<feature type="compositionally biased region" description="Low complexity" evidence="2">
    <location>
        <begin position="554"/>
        <end position="576"/>
    </location>
</feature>
<feature type="compositionally biased region" description="Low complexity" evidence="2">
    <location>
        <begin position="683"/>
        <end position="694"/>
    </location>
</feature>
<evidence type="ECO:0000256" key="2">
    <source>
        <dbReference type="SAM" id="MobiDB-lite"/>
    </source>
</evidence>
<feature type="compositionally biased region" description="Low complexity" evidence="2">
    <location>
        <begin position="466"/>
        <end position="499"/>
    </location>
</feature>
<evidence type="ECO:0000256" key="1">
    <source>
        <dbReference type="SAM" id="Coils"/>
    </source>
</evidence>
<sequence length="994" mass="103838">MSQLVWDEGPSPVGAACANDDVVVVVDGTAVVRAYDADGGILAAVELHATADGEPHKGRPPQWTGITFCGTDDSIAVLSDAANARVCVMHCPDPTLAEPMVLLAEAGAEGADGHPGIGLRSPRGLAVDYASGAVIVADAGRHSCLVLLPTVPQLVEALRIGATTEGGAHVAAAVHAEAVHSGLGAMTVVAELVGLEDPSAVALVRAQAADPGHAPLLLAAVADTGAHSVAVFVIGDRLLVPGREPVRLGEAWRVGRPGRGDGEMVHPLGVAVWQPGAFAPDQQAEGAKSRLREPCRAEDAVLVACDAGNARLQAWPLCGPASAVLWIIERAGDTEAEAMVRPAALCLSSEGEALVVDVGRGAWIMLPDDVGPRCEPGCPAARCGIALGPEPSPQLHRTQSAEPELPPPPPGSGASSPTAGDAALPLAASLPRRAGADPRADSRPPQRSPLSPARSEGSSPGREPVAASGARRASPGRRSAGSDAGPAWELAADASSSDDSFLRETRQEVQLAAARSDARAGPEGEGGVEALAGASSDEEDREAAELARGGRGPSGARSRLAGPGSPAPAGARAVAGAGAGGEGARQSWGDDVDVATASRAREEERRRRLGLRPPGDPYRPPSWNPRAAMEYVAPEPWRARRLELHPPGWGTEAARRRLHRRARQEREGRSAQDRQAVTRQSNADAEWADAIAAAERQEEEAAERERRRAELSGCPDDTESRDTGLALLRRTRQTELDTAAKRRALVAAVAANEATVASLAVFAPALALAGARPRDTPPDAHRLCRSAGDEAPRDRPATRDESHGSQHLPPVPRWLSAEDVPAPPDYAECRSETALRARLVDLKAACKLVAADVAAWEAAGRAPAAEAERLAELVDAVRTRAGAAATPGKDPLTVDQALAMVRQAEARRDEAQAALREAEEEAAAEAAAWESKRRRLRAELADQREQSERARKAGTTLGAELAMAGRRLELLRQEQAELRQREATRLARLSSSDR</sequence>